<accession>A0AAD5PIJ9</accession>
<organism evidence="2 3">
    <name type="scientific">Phascolomyces articulosus</name>
    <dbReference type="NCBI Taxonomy" id="60185"/>
    <lineage>
        <taxon>Eukaryota</taxon>
        <taxon>Fungi</taxon>
        <taxon>Fungi incertae sedis</taxon>
        <taxon>Mucoromycota</taxon>
        <taxon>Mucoromycotina</taxon>
        <taxon>Mucoromycetes</taxon>
        <taxon>Mucorales</taxon>
        <taxon>Lichtheimiaceae</taxon>
        <taxon>Phascolomyces</taxon>
    </lineage>
</organism>
<feature type="transmembrane region" description="Helical" evidence="1">
    <location>
        <begin position="12"/>
        <end position="31"/>
    </location>
</feature>
<feature type="transmembrane region" description="Helical" evidence="1">
    <location>
        <begin position="43"/>
        <end position="64"/>
    </location>
</feature>
<name>A0AAD5PIJ9_9FUNG</name>
<keyword evidence="3" id="KW-1185">Reference proteome</keyword>
<dbReference type="AlphaFoldDB" id="A0AAD5PIJ9"/>
<gene>
    <name evidence="2" type="ORF">BDA99DRAFT_531953</name>
</gene>
<evidence type="ECO:0000313" key="3">
    <source>
        <dbReference type="Proteomes" id="UP001209540"/>
    </source>
</evidence>
<reference evidence="2" key="2">
    <citation type="submission" date="2023-02" db="EMBL/GenBank/DDBJ databases">
        <authorList>
            <consortium name="DOE Joint Genome Institute"/>
            <person name="Mondo S.J."/>
            <person name="Chang Y."/>
            <person name="Wang Y."/>
            <person name="Ahrendt S."/>
            <person name="Andreopoulos W."/>
            <person name="Barry K."/>
            <person name="Beard J."/>
            <person name="Benny G.L."/>
            <person name="Blankenship S."/>
            <person name="Bonito G."/>
            <person name="Cuomo C."/>
            <person name="Desiro A."/>
            <person name="Gervers K.A."/>
            <person name="Hundley H."/>
            <person name="Kuo A."/>
            <person name="LaButti K."/>
            <person name="Lang B.F."/>
            <person name="Lipzen A."/>
            <person name="O'Donnell K."/>
            <person name="Pangilinan J."/>
            <person name="Reynolds N."/>
            <person name="Sandor L."/>
            <person name="Smith M.W."/>
            <person name="Tsang A."/>
            <person name="Grigoriev I.V."/>
            <person name="Stajich J.E."/>
            <person name="Spatafora J.W."/>
        </authorList>
    </citation>
    <scope>NUCLEOTIDE SEQUENCE</scope>
    <source>
        <strain evidence="2">RSA 2281</strain>
    </source>
</reference>
<keyword evidence="1" id="KW-0472">Membrane</keyword>
<dbReference type="Proteomes" id="UP001209540">
    <property type="component" value="Unassembled WGS sequence"/>
</dbReference>
<proteinExistence type="predicted"/>
<keyword evidence="1" id="KW-0812">Transmembrane</keyword>
<reference evidence="2" key="1">
    <citation type="journal article" date="2022" name="IScience">
        <title>Evolution of zygomycete secretomes and the origins of terrestrial fungal ecologies.</title>
        <authorList>
            <person name="Chang Y."/>
            <person name="Wang Y."/>
            <person name="Mondo S."/>
            <person name="Ahrendt S."/>
            <person name="Andreopoulos W."/>
            <person name="Barry K."/>
            <person name="Beard J."/>
            <person name="Benny G.L."/>
            <person name="Blankenship S."/>
            <person name="Bonito G."/>
            <person name="Cuomo C."/>
            <person name="Desiro A."/>
            <person name="Gervers K.A."/>
            <person name="Hundley H."/>
            <person name="Kuo A."/>
            <person name="LaButti K."/>
            <person name="Lang B.F."/>
            <person name="Lipzen A."/>
            <person name="O'Donnell K."/>
            <person name="Pangilinan J."/>
            <person name="Reynolds N."/>
            <person name="Sandor L."/>
            <person name="Smith M.E."/>
            <person name="Tsang A."/>
            <person name="Grigoriev I.V."/>
            <person name="Stajich J.E."/>
            <person name="Spatafora J.W."/>
        </authorList>
    </citation>
    <scope>NUCLEOTIDE SEQUENCE</scope>
    <source>
        <strain evidence="2">RSA 2281</strain>
    </source>
</reference>
<sequence length="107" mass="11923">MDVLRDNMEFVLLNIPVGFFAILFNVTTIYPSHRYNENNYVSFNGIFLLTVLPIGGAMLAGIFLTTTNPVTVTVASISKNVSGYTKKKFYIGTFFVAYCHGNLLGHF</sequence>
<keyword evidence="1" id="KW-1133">Transmembrane helix</keyword>
<evidence type="ECO:0000313" key="2">
    <source>
        <dbReference type="EMBL" id="KAI9276858.1"/>
    </source>
</evidence>
<dbReference type="EMBL" id="JAIXMP010000002">
    <property type="protein sequence ID" value="KAI9276858.1"/>
    <property type="molecule type" value="Genomic_DNA"/>
</dbReference>
<evidence type="ECO:0000256" key="1">
    <source>
        <dbReference type="SAM" id="Phobius"/>
    </source>
</evidence>
<comment type="caution">
    <text evidence="2">The sequence shown here is derived from an EMBL/GenBank/DDBJ whole genome shotgun (WGS) entry which is preliminary data.</text>
</comment>
<protein>
    <submittedName>
        <fullName evidence="2">Uncharacterized protein</fullName>
    </submittedName>
</protein>